<dbReference type="InterPro" id="IPR010633">
    <property type="entry name" value="Phage_lambda_GpZ"/>
</dbReference>
<gene>
    <name evidence="1" type="ORF">IEI95_015950</name>
</gene>
<name>A0AAE2UQK8_AGRVI</name>
<organism evidence="1 2">
    <name type="scientific">Agrobacterium vitis</name>
    <name type="common">Rhizobium vitis</name>
    <dbReference type="NCBI Taxonomy" id="373"/>
    <lineage>
        <taxon>Bacteria</taxon>
        <taxon>Pseudomonadati</taxon>
        <taxon>Pseudomonadota</taxon>
        <taxon>Alphaproteobacteria</taxon>
        <taxon>Hyphomicrobiales</taxon>
        <taxon>Rhizobiaceae</taxon>
        <taxon>Rhizobium/Agrobacterium group</taxon>
        <taxon>Agrobacterium</taxon>
    </lineage>
</organism>
<dbReference type="AlphaFoldDB" id="A0AAE2UQK8"/>
<evidence type="ECO:0000313" key="1">
    <source>
        <dbReference type="EMBL" id="MBF2715712.1"/>
    </source>
</evidence>
<protein>
    <submittedName>
        <fullName evidence="1">Phage tail protein</fullName>
    </submittedName>
</protein>
<accession>A0AAE2UQK8</accession>
<dbReference type="EMBL" id="JACXXJ020000005">
    <property type="protein sequence ID" value="MBF2715712.1"/>
    <property type="molecule type" value="Genomic_DNA"/>
</dbReference>
<sequence length="209" mass="22608">MADLTVRWGDVSGVKRLENAMGRLDGPQKRIVLQRAVNHTGDKALTQVSRTLAKQTGLPYGVIKKALKVRKATGTGISRDTGEIVSFTDASFNYTITSRGGDIALKYFKARETKAGVTAAPFGKRTLFAGTFMKGGRFPGRVNAPSLHGHVFRRAGKGRNPIELQNSGVVIPAEMVSGASAKVFTETVETNLPTRVMHEIGYLIPGFFE</sequence>
<dbReference type="Pfam" id="PF06763">
    <property type="entry name" value="Minor_tail_Z"/>
    <property type="match status" value="1"/>
</dbReference>
<reference evidence="1" key="1">
    <citation type="submission" date="2020-11" db="EMBL/GenBank/DDBJ databases">
        <title>Agrobacterium vitis strain K377 genome.</title>
        <authorList>
            <person name="Xi H."/>
        </authorList>
    </citation>
    <scope>NUCLEOTIDE SEQUENCE</scope>
    <source>
        <strain evidence="1">K377</strain>
    </source>
</reference>
<dbReference type="RefSeq" id="WP_194416730.1">
    <property type="nucleotide sequence ID" value="NZ_JACXXJ020000005.1"/>
</dbReference>
<dbReference type="Proteomes" id="UP000655037">
    <property type="component" value="Unassembled WGS sequence"/>
</dbReference>
<evidence type="ECO:0000313" key="2">
    <source>
        <dbReference type="Proteomes" id="UP000655037"/>
    </source>
</evidence>
<proteinExistence type="predicted"/>
<comment type="caution">
    <text evidence="1">The sequence shown here is derived from an EMBL/GenBank/DDBJ whole genome shotgun (WGS) entry which is preliminary data.</text>
</comment>